<keyword evidence="2" id="KW-1185">Reference proteome</keyword>
<reference evidence="2" key="1">
    <citation type="journal article" date="2024" name="IScience">
        <title>Strigolactones Initiate the Formation of Haustorium-like Structures in Castilleja.</title>
        <authorList>
            <person name="Buerger M."/>
            <person name="Peterson D."/>
            <person name="Chory J."/>
        </authorList>
    </citation>
    <scope>NUCLEOTIDE SEQUENCE [LARGE SCALE GENOMIC DNA]</scope>
</reference>
<dbReference type="AlphaFoldDB" id="A0ABD3DNL4"/>
<sequence length="40" mass="4408">MNYHFCPVLADSLPLLSGMKAAMAIQAEAERKKESSSLRI</sequence>
<dbReference type="EMBL" id="JAVIJP010000016">
    <property type="protein sequence ID" value="KAL3643484.1"/>
    <property type="molecule type" value="Genomic_DNA"/>
</dbReference>
<proteinExistence type="predicted"/>
<protein>
    <submittedName>
        <fullName evidence="1">Uncharacterized protein</fullName>
    </submittedName>
</protein>
<organism evidence="1 2">
    <name type="scientific">Castilleja foliolosa</name>
    <dbReference type="NCBI Taxonomy" id="1961234"/>
    <lineage>
        <taxon>Eukaryota</taxon>
        <taxon>Viridiplantae</taxon>
        <taxon>Streptophyta</taxon>
        <taxon>Embryophyta</taxon>
        <taxon>Tracheophyta</taxon>
        <taxon>Spermatophyta</taxon>
        <taxon>Magnoliopsida</taxon>
        <taxon>eudicotyledons</taxon>
        <taxon>Gunneridae</taxon>
        <taxon>Pentapetalae</taxon>
        <taxon>asterids</taxon>
        <taxon>lamiids</taxon>
        <taxon>Lamiales</taxon>
        <taxon>Orobanchaceae</taxon>
        <taxon>Pedicularideae</taxon>
        <taxon>Castillejinae</taxon>
        <taxon>Castilleja</taxon>
    </lineage>
</organism>
<comment type="caution">
    <text evidence="1">The sequence shown here is derived from an EMBL/GenBank/DDBJ whole genome shotgun (WGS) entry which is preliminary data.</text>
</comment>
<accession>A0ABD3DNL4</accession>
<name>A0ABD3DNL4_9LAMI</name>
<evidence type="ECO:0000313" key="2">
    <source>
        <dbReference type="Proteomes" id="UP001632038"/>
    </source>
</evidence>
<evidence type="ECO:0000313" key="1">
    <source>
        <dbReference type="EMBL" id="KAL3643484.1"/>
    </source>
</evidence>
<dbReference type="Proteomes" id="UP001632038">
    <property type="component" value="Unassembled WGS sequence"/>
</dbReference>
<gene>
    <name evidence="1" type="ORF">CASFOL_014299</name>
</gene>